<accession>A0A830EIH8</accession>
<dbReference type="RefSeq" id="WP_188602910.1">
    <property type="nucleotide sequence ID" value="NZ_AP026830.1"/>
</dbReference>
<evidence type="ECO:0000313" key="2">
    <source>
        <dbReference type="EMBL" id="GGI74802.1"/>
    </source>
</evidence>
<dbReference type="Proteomes" id="UP000657075">
    <property type="component" value="Unassembled WGS sequence"/>
</dbReference>
<dbReference type="InterPro" id="IPR010268">
    <property type="entry name" value="PaREP1"/>
</dbReference>
<name>A0A830EIH8_9CREN</name>
<dbReference type="Pfam" id="PF05942">
    <property type="entry name" value="PaREP1"/>
    <property type="match status" value="1"/>
</dbReference>
<evidence type="ECO:0000313" key="4">
    <source>
        <dbReference type="Proteomes" id="UP001060771"/>
    </source>
</evidence>
<evidence type="ECO:0000313" key="1">
    <source>
        <dbReference type="EMBL" id="BDR92336.1"/>
    </source>
</evidence>
<dbReference type="EMBL" id="BMNM01000003">
    <property type="protein sequence ID" value="GGI74802.1"/>
    <property type="molecule type" value="Genomic_DNA"/>
</dbReference>
<dbReference type="Gene3D" id="1.20.120.330">
    <property type="entry name" value="Nucleotidyltransferases domain 2"/>
    <property type="match status" value="1"/>
</dbReference>
<dbReference type="AlphaFoldDB" id="A0A830EIH8"/>
<dbReference type="EMBL" id="AP026830">
    <property type="protein sequence ID" value="BDR92336.1"/>
    <property type="molecule type" value="Genomic_DNA"/>
</dbReference>
<evidence type="ECO:0000313" key="3">
    <source>
        <dbReference type="Proteomes" id="UP000657075"/>
    </source>
</evidence>
<evidence type="ECO:0008006" key="5">
    <source>
        <dbReference type="Google" id="ProtNLM"/>
    </source>
</evidence>
<reference evidence="4" key="3">
    <citation type="submission" date="2022-09" db="EMBL/GenBank/DDBJ databases">
        <title>Complete genome sequence of Vulcanisaeta souniana.</title>
        <authorList>
            <person name="Kato S."/>
            <person name="Itoh T."/>
            <person name="Ohkuma M."/>
        </authorList>
    </citation>
    <scope>NUCLEOTIDE SEQUENCE [LARGE SCALE GENOMIC DNA]</scope>
    <source>
        <strain evidence="4">JCM 11219</strain>
    </source>
</reference>
<dbReference type="Proteomes" id="UP001060771">
    <property type="component" value="Chromosome"/>
</dbReference>
<reference evidence="1" key="4">
    <citation type="journal article" date="2023" name="Microbiol. Resour. Announc.">
        <title>Complete Genome Sequence of Vulcanisaeta souniana Strain IC-059, a Hyperthermophilic Archaeon Isolated from Hot Spring Water in Japan.</title>
        <authorList>
            <person name="Kato S."/>
            <person name="Itoh T."/>
            <person name="Wu L."/>
            <person name="Ma J."/>
            <person name="Ohkuma M."/>
        </authorList>
    </citation>
    <scope>NUCLEOTIDE SEQUENCE</scope>
    <source>
        <strain evidence="1">JCM 11219</strain>
    </source>
</reference>
<reference evidence="2" key="2">
    <citation type="submission" date="2020-09" db="EMBL/GenBank/DDBJ databases">
        <authorList>
            <person name="Sun Q."/>
            <person name="Ohkuma M."/>
        </authorList>
    </citation>
    <scope>NUCLEOTIDE SEQUENCE</scope>
    <source>
        <strain evidence="2">JCM 11219</strain>
    </source>
</reference>
<organism evidence="2 3">
    <name type="scientific">Vulcanisaeta souniana JCM 11219</name>
    <dbReference type="NCBI Taxonomy" id="1293586"/>
    <lineage>
        <taxon>Archaea</taxon>
        <taxon>Thermoproteota</taxon>
        <taxon>Thermoprotei</taxon>
        <taxon>Thermoproteales</taxon>
        <taxon>Thermoproteaceae</taxon>
        <taxon>Vulcanisaeta</taxon>
    </lineage>
</organism>
<protein>
    <recommendedName>
        <fullName evidence="5">PaREP1 family protein</fullName>
    </recommendedName>
</protein>
<gene>
    <name evidence="2" type="ORF">GCM10007112_09470</name>
    <name evidence="1" type="ORF">Vsou_14290</name>
</gene>
<dbReference type="PANTHER" id="PTHR34237">
    <property type="entry name" value="PAREP8-RELATED"/>
    <property type="match status" value="1"/>
</dbReference>
<dbReference type="PANTHER" id="PTHR34237:SF4">
    <property type="entry name" value="PAREP1 FAMILY PROTEIN"/>
    <property type="match status" value="1"/>
</dbReference>
<proteinExistence type="predicted"/>
<dbReference type="GeneID" id="76206976"/>
<sequence>MSIPESLINEAMKSGIDIIDLISKALNLDPSERSKAHLELAENFLRDGMELIDRDPVQASEKLYKAAEEAIKAMAVALGLDEARTAEAQWRWAATLLFDAVDSISSRLNNREIRLWWRAAWFLHVEGFHEARLRPRQVREDVEYVEDIVKLARSIVK</sequence>
<keyword evidence="4" id="KW-1185">Reference proteome</keyword>
<reference evidence="2" key="1">
    <citation type="journal article" date="2014" name="Int. J. Syst. Evol. Microbiol.">
        <title>Complete genome sequence of Corynebacterium casei LMG S-19264T (=DSM 44701T), isolated from a smear-ripened cheese.</title>
        <authorList>
            <consortium name="US DOE Joint Genome Institute (JGI-PGF)"/>
            <person name="Walter F."/>
            <person name="Albersmeier A."/>
            <person name="Kalinowski J."/>
            <person name="Ruckert C."/>
        </authorList>
    </citation>
    <scope>NUCLEOTIDE SEQUENCE</scope>
    <source>
        <strain evidence="2">JCM 11219</strain>
    </source>
</reference>
<dbReference type="OrthoDB" id="44062at2157"/>